<dbReference type="RefSeq" id="WP_052762871.1">
    <property type="nucleotide sequence ID" value="NZ_LBMC01000040.1"/>
</dbReference>
<dbReference type="EMBL" id="LT629791">
    <property type="protein sequence ID" value="SDU43727.1"/>
    <property type="molecule type" value="Genomic_DNA"/>
</dbReference>
<sequence length="186" mass="19663">MSGFGAVGARLYAWFNRHPETNRAVVDLAELRAGEPVLEVGCGPGVALELAARQAGAEYVAAVDPSETFVAMARKRVPGADVRLAGAETVPFADGSFAAIYTLASMHHWDDRDAGLARLTAKLAPGGRLLLAERLLDRPGHGITPGQIGEVAARLTDFGQTGVRTVERRVGRRTLAVLVSERPLAA</sequence>
<evidence type="ECO:0000259" key="4">
    <source>
        <dbReference type="Pfam" id="PF08241"/>
    </source>
</evidence>
<dbReference type="PANTHER" id="PTHR43464:SF19">
    <property type="entry name" value="UBIQUINONE BIOSYNTHESIS O-METHYLTRANSFERASE, MITOCHONDRIAL"/>
    <property type="match status" value="1"/>
</dbReference>
<keyword evidence="6" id="KW-1185">Reference proteome</keyword>
<evidence type="ECO:0000313" key="6">
    <source>
        <dbReference type="Proteomes" id="UP000182977"/>
    </source>
</evidence>
<dbReference type="Gene3D" id="3.40.50.150">
    <property type="entry name" value="Vaccinia Virus protein VP39"/>
    <property type="match status" value="1"/>
</dbReference>
<gene>
    <name evidence="5" type="ORF">SAMN04488563_1735</name>
</gene>
<evidence type="ECO:0000256" key="1">
    <source>
        <dbReference type="ARBA" id="ARBA00022603"/>
    </source>
</evidence>
<evidence type="ECO:0000313" key="5">
    <source>
        <dbReference type="EMBL" id="SDU43727.1"/>
    </source>
</evidence>
<keyword evidence="1 5" id="KW-0489">Methyltransferase</keyword>
<dbReference type="STRING" id="419479.SAMN04488563_1735"/>
<dbReference type="Pfam" id="PF08241">
    <property type="entry name" value="Methyltransf_11"/>
    <property type="match status" value="1"/>
</dbReference>
<dbReference type="InterPro" id="IPR029063">
    <property type="entry name" value="SAM-dependent_MTases_sf"/>
</dbReference>
<dbReference type="CDD" id="cd02440">
    <property type="entry name" value="AdoMet_MTases"/>
    <property type="match status" value="1"/>
</dbReference>
<organism evidence="5 6">
    <name type="scientific">Jiangella alkaliphila</name>
    <dbReference type="NCBI Taxonomy" id="419479"/>
    <lineage>
        <taxon>Bacteria</taxon>
        <taxon>Bacillati</taxon>
        <taxon>Actinomycetota</taxon>
        <taxon>Actinomycetes</taxon>
        <taxon>Jiangellales</taxon>
        <taxon>Jiangellaceae</taxon>
        <taxon>Jiangella</taxon>
    </lineage>
</organism>
<keyword evidence="2 5" id="KW-0808">Transferase</keyword>
<protein>
    <submittedName>
        <fullName evidence="5">Methyltransferase domain-containing protein</fullName>
    </submittedName>
</protein>
<feature type="domain" description="Methyltransferase type 11" evidence="4">
    <location>
        <begin position="38"/>
        <end position="130"/>
    </location>
</feature>
<reference evidence="6" key="1">
    <citation type="submission" date="2016-10" db="EMBL/GenBank/DDBJ databases">
        <authorList>
            <person name="Varghese N."/>
            <person name="Submissions S."/>
        </authorList>
    </citation>
    <scope>NUCLEOTIDE SEQUENCE [LARGE SCALE GENOMIC DNA]</scope>
    <source>
        <strain evidence="6">DSM 45079</strain>
    </source>
</reference>
<name>A0A1H2IHT6_9ACTN</name>
<dbReference type="GO" id="GO:0032259">
    <property type="term" value="P:methylation"/>
    <property type="evidence" value="ECO:0007669"/>
    <property type="project" value="UniProtKB-KW"/>
</dbReference>
<dbReference type="InterPro" id="IPR013216">
    <property type="entry name" value="Methyltransf_11"/>
</dbReference>
<dbReference type="GO" id="GO:0008757">
    <property type="term" value="F:S-adenosylmethionine-dependent methyltransferase activity"/>
    <property type="evidence" value="ECO:0007669"/>
    <property type="project" value="InterPro"/>
</dbReference>
<dbReference type="OrthoDB" id="4571118at2"/>
<dbReference type="PANTHER" id="PTHR43464">
    <property type="entry name" value="METHYLTRANSFERASE"/>
    <property type="match status" value="1"/>
</dbReference>
<dbReference type="Proteomes" id="UP000182977">
    <property type="component" value="Chromosome I"/>
</dbReference>
<proteinExistence type="predicted"/>
<dbReference type="SUPFAM" id="SSF53335">
    <property type="entry name" value="S-adenosyl-L-methionine-dependent methyltransferases"/>
    <property type="match status" value="1"/>
</dbReference>
<evidence type="ECO:0000256" key="3">
    <source>
        <dbReference type="ARBA" id="ARBA00022691"/>
    </source>
</evidence>
<accession>A0A1H2IHT6</accession>
<evidence type="ECO:0000256" key="2">
    <source>
        <dbReference type="ARBA" id="ARBA00022679"/>
    </source>
</evidence>
<dbReference type="AlphaFoldDB" id="A0A1H2IHT6"/>
<keyword evidence="3" id="KW-0949">S-adenosyl-L-methionine</keyword>